<feature type="non-terminal residue" evidence="2">
    <location>
        <position position="1"/>
    </location>
</feature>
<gene>
    <name evidence="2" type="ORF">ALC56_02975</name>
</gene>
<keyword evidence="3" id="KW-1185">Reference proteome</keyword>
<evidence type="ECO:0000256" key="1">
    <source>
        <dbReference type="SAM" id="MobiDB-lite"/>
    </source>
</evidence>
<organism evidence="2 3">
    <name type="scientific">Trachymyrmex septentrionalis</name>
    <dbReference type="NCBI Taxonomy" id="34720"/>
    <lineage>
        <taxon>Eukaryota</taxon>
        <taxon>Metazoa</taxon>
        <taxon>Ecdysozoa</taxon>
        <taxon>Arthropoda</taxon>
        <taxon>Hexapoda</taxon>
        <taxon>Insecta</taxon>
        <taxon>Pterygota</taxon>
        <taxon>Neoptera</taxon>
        <taxon>Endopterygota</taxon>
        <taxon>Hymenoptera</taxon>
        <taxon>Apocrita</taxon>
        <taxon>Aculeata</taxon>
        <taxon>Formicoidea</taxon>
        <taxon>Formicidae</taxon>
        <taxon>Myrmicinae</taxon>
        <taxon>Trachymyrmex</taxon>
    </lineage>
</organism>
<dbReference type="Proteomes" id="UP000078541">
    <property type="component" value="Unassembled WGS sequence"/>
</dbReference>
<proteinExistence type="predicted"/>
<accession>A0A195FPW9</accession>
<sequence length="123" mass="14261">GTPREKKKRSRFTLYVSSRTISFRSEAEEEVSQSNPEQTEETREELCARVRTDTANASTREGFIARGKFADARPRKKKPTGLYSLYGLSSLFLAKRSRISKRAREKVRLLRSEERNGVYRVEK</sequence>
<evidence type="ECO:0000313" key="3">
    <source>
        <dbReference type="Proteomes" id="UP000078541"/>
    </source>
</evidence>
<reference evidence="2 3" key="1">
    <citation type="submission" date="2016-03" db="EMBL/GenBank/DDBJ databases">
        <title>Trachymyrmex septentrionalis WGS genome.</title>
        <authorList>
            <person name="Nygaard S."/>
            <person name="Hu H."/>
            <person name="Boomsma J."/>
            <person name="Zhang G."/>
        </authorList>
    </citation>
    <scope>NUCLEOTIDE SEQUENCE [LARGE SCALE GENOMIC DNA]</scope>
    <source>
        <strain evidence="2">Tsep2-gDNA-1</strain>
        <tissue evidence="2">Whole body</tissue>
    </source>
</reference>
<dbReference type="AlphaFoldDB" id="A0A195FPW9"/>
<evidence type="ECO:0000313" key="2">
    <source>
        <dbReference type="EMBL" id="KYN42640.1"/>
    </source>
</evidence>
<dbReference type="EMBL" id="KQ981335">
    <property type="protein sequence ID" value="KYN42640.1"/>
    <property type="molecule type" value="Genomic_DNA"/>
</dbReference>
<name>A0A195FPW9_9HYME</name>
<feature type="region of interest" description="Disordered" evidence="1">
    <location>
        <begin position="25"/>
        <end position="44"/>
    </location>
</feature>
<protein>
    <submittedName>
        <fullName evidence="2">Uncharacterized protein</fullName>
    </submittedName>
</protein>